<dbReference type="InterPro" id="IPR003593">
    <property type="entry name" value="AAA+_ATPase"/>
</dbReference>
<dbReference type="PROSITE" id="PS50893">
    <property type="entry name" value="ABC_TRANSPORTER_2"/>
    <property type="match status" value="1"/>
</dbReference>
<keyword evidence="6" id="KW-1185">Reference proteome</keyword>
<evidence type="ECO:0000259" key="4">
    <source>
        <dbReference type="PROSITE" id="PS50893"/>
    </source>
</evidence>
<evidence type="ECO:0000256" key="2">
    <source>
        <dbReference type="ARBA" id="ARBA00022741"/>
    </source>
</evidence>
<dbReference type="CDD" id="cd03230">
    <property type="entry name" value="ABC_DR_subfamily_A"/>
    <property type="match status" value="1"/>
</dbReference>
<accession>A0ABT3DJD4</accession>
<dbReference type="SUPFAM" id="SSF52540">
    <property type="entry name" value="P-loop containing nucleoside triphosphate hydrolases"/>
    <property type="match status" value="1"/>
</dbReference>
<dbReference type="PANTHER" id="PTHR42939">
    <property type="entry name" value="ABC TRANSPORTER ATP-BINDING PROTEIN ALBC-RELATED"/>
    <property type="match status" value="1"/>
</dbReference>
<sequence>MSVIECNGLSKNYGKKKALDEVSFVIKENTITGLIGRNGAGKTTLLKLIAGFIHQTEGDIKVFSKNPFNSLAVSANRIYIDDQMNFPNTLTLQDILQSAASFYVNWDQLLAEKLFDYFSFHPSLRYQQLSKGMKSTFNMIIGLSARCPLTIFDEPTTGMDASVRKDFYRALLKDYLAYPRTIILSSHLLNEIEDLLEDVLLLKDGEKCLHLSIEELKEYGVYLQGSDKCVRELAGDKEILYEKSLGQDHLQLGIKNDLTNREIQQASSMGVHISPISADDVCTYLTNKTIGGIDDVFNRS</sequence>
<keyword evidence="2" id="KW-0547">Nucleotide-binding</keyword>
<evidence type="ECO:0000256" key="3">
    <source>
        <dbReference type="ARBA" id="ARBA00022840"/>
    </source>
</evidence>
<gene>
    <name evidence="5" type="ORF">OIH86_16090</name>
</gene>
<reference evidence="5 6" key="1">
    <citation type="submission" date="2022-10" db="EMBL/GenBank/DDBJ databases">
        <title>Draft genome assembly of moderately radiation resistant bacterium Metabacillus halosaccharovorans.</title>
        <authorList>
            <person name="Pal S."/>
            <person name="Gopinathan A."/>
        </authorList>
    </citation>
    <scope>NUCLEOTIDE SEQUENCE [LARGE SCALE GENOMIC DNA]</scope>
    <source>
        <strain evidence="5 6">VITHBRA001</strain>
    </source>
</reference>
<dbReference type="Gene3D" id="3.40.50.300">
    <property type="entry name" value="P-loop containing nucleotide triphosphate hydrolases"/>
    <property type="match status" value="1"/>
</dbReference>
<feature type="domain" description="ABC transporter" evidence="4">
    <location>
        <begin position="4"/>
        <end position="229"/>
    </location>
</feature>
<comment type="caution">
    <text evidence="5">The sequence shown here is derived from an EMBL/GenBank/DDBJ whole genome shotgun (WGS) entry which is preliminary data.</text>
</comment>
<evidence type="ECO:0000313" key="6">
    <source>
        <dbReference type="Proteomes" id="UP001526147"/>
    </source>
</evidence>
<name>A0ABT3DJD4_9BACI</name>
<dbReference type="InterPro" id="IPR051782">
    <property type="entry name" value="ABC_Transporter_VariousFunc"/>
</dbReference>
<dbReference type="InterPro" id="IPR003439">
    <property type="entry name" value="ABC_transporter-like_ATP-bd"/>
</dbReference>
<dbReference type="RefSeq" id="WP_264143595.1">
    <property type="nucleotide sequence ID" value="NZ_JAOYEY010000044.1"/>
</dbReference>
<evidence type="ECO:0000256" key="1">
    <source>
        <dbReference type="ARBA" id="ARBA00022448"/>
    </source>
</evidence>
<protein>
    <submittedName>
        <fullName evidence="5">ABC transporter ATP-binding protein</fullName>
    </submittedName>
</protein>
<dbReference type="Proteomes" id="UP001526147">
    <property type="component" value="Unassembled WGS sequence"/>
</dbReference>
<dbReference type="EMBL" id="JAOYEY010000044">
    <property type="protein sequence ID" value="MCV9887160.1"/>
    <property type="molecule type" value="Genomic_DNA"/>
</dbReference>
<keyword evidence="1" id="KW-0813">Transport</keyword>
<evidence type="ECO:0000313" key="5">
    <source>
        <dbReference type="EMBL" id="MCV9887160.1"/>
    </source>
</evidence>
<organism evidence="5 6">
    <name type="scientific">Metabacillus halosaccharovorans</name>
    <dbReference type="NCBI Taxonomy" id="930124"/>
    <lineage>
        <taxon>Bacteria</taxon>
        <taxon>Bacillati</taxon>
        <taxon>Bacillota</taxon>
        <taxon>Bacilli</taxon>
        <taxon>Bacillales</taxon>
        <taxon>Bacillaceae</taxon>
        <taxon>Metabacillus</taxon>
    </lineage>
</organism>
<dbReference type="Pfam" id="PF00005">
    <property type="entry name" value="ABC_tran"/>
    <property type="match status" value="1"/>
</dbReference>
<dbReference type="InterPro" id="IPR027417">
    <property type="entry name" value="P-loop_NTPase"/>
</dbReference>
<dbReference type="PANTHER" id="PTHR42939:SF1">
    <property type="entry name" value="ABC TRANSPORTER ATP-BINDING PROTEIN ALBC-RELATED"/>
    <property type="match status" value="1"/>
</dbReference>
<keyword evidence="3 5" id="KW-0067">ATP-binding</keyword>
<dbReference type="SMART" id="SM00382">
    <property type="entry name" value="AAA"/>
    <property type="match status" value="1"/>
</dbReference>
<proteinExistence type="predicted"/>
<dbReference type="GO" id="GO:0005524">
    <property type="term" value="F:ATP binding"/>
    <property type="evidence" value="ECO:0007669"/>
    <property type="project" value="UniProtKB-KW"/>
</dbReference>